<sequence length="100" mass="11777">MKSYHVSGYFQQEIWNKLTELLEFFRRESIGKVSISDAIKICVDHTYKTLHVYEEMVEERVLLKSEISELKNRVRELEGKEKDKIKEIKTAIVGLANCIE</sequence>
<organism evidence="2 3">
    <name type="scientific">Peribacillus simplex</name>
    <dbReference type="NCBI Taxonomy" id="1478"/>
    <lineage>
        <taxon>Bacteria</taxon>
        <taxon>Bacillati</taxon>
        <taxon>Bacillota</taxon>
        <taxon>Bacilli</taxon>
        <taxon>Bacillales</taxon>
        <taxon>Bacillaceae</taxon>
        <taxon>Peribacillus</taxon>
    </lineage>
</organism>
<reference evidence="2 3" key="1">
    <citation type="submission" date="2019-07" db="EMBL/GenBank/DDBJ databases">
        <title>Genome assembly of Bacillus simplex strain GGC-P6A.</title>
        <authorList>
            <person name="Jennings M.E."/>
            <person name="Barton H.A."/>
        </authorList>
    </citation>
    <scope>NUCLEOTIDE SEQUENCE [LARGE SCALE GENOMIC DNA]</scope>
    <source>
        <strain evidence="2 3">GGC-P6A</strain>
    </source>
</reference>
<evidence type="ECO:0000313" key="3">
    <source>
        <dbReference type="Proteomes" id="UP000317770"/>
    </source>
</evidence>
<proteinExistence type="predicted"/>
<name>A0A8B5XU65_9BACI</name>
<dbReference type="EMBL" id="VNKI01000011">
    <property type="protein sequence ID" value="TVX77820.1"/>
    <property type="molecule type" value="Genomic_DNA"/>
</dbReference>
<evidence type="ECO:0000313" key="2">
    <source>
        <dbReference type="EMBL" id="TVX77820.1"/>
    </source>
</evidence>
<accession>A0A8B5XU65</accession>
<dbReference type="AlphaFoldDB" id="A0A8B5XU65"/>
<dbReference type="RefSeq" id="WP_144480369.1">
    <property type="nucleotide sequence ID" value="NZ_VNKI01000011.1"/>
</dbReference>
<evidence type="ECO:0000256" key="1">
    <source>
        <dbReference type="SAM" id="Coils"/>
    </source>
</evidence>
<feature type="coiled-coil region" evidence="1">
    <location>
        <begin position="53"/>
        <end position="87"/>
    </location>
</feature>
<keyword evidence="1" id="KW-0175">Coiled coil</keyword>
<comment type="caution">
    <text evidence="2">The sequence shown here is derived from an EMBL/GenBank/DDBJ whole genome shotgun (WGS) entry which is preliminary data.</text>
</comment>
<gene>
    <name evidence="2" type="ORF">FQP34_22060</name>
</gene>
<protein>
    <submittedName>
        <fullName evidence="2">Uncharacterized protein</fullName>
    </submittedName>
</protein>
<dbReference type="Proteomes" id="UP000317770">
    <property type="component" value="Unassembled WGS sequence"/>
</dbReference>